<gene>
    <name evidence="2" type="ORF">SMRZ_LOCUS24642</name>
</gene>
<keyword evidence="1" id="KW-1133">Transmembrane helix</keyword>
<accession>A0A3P8EBB3</accession>
<keyword evidence="1" id="KW-0472">Membrane</keyword>
<evidence type="ECO:0000313" key="3">
    <source>
        <dbReference type="Proteomes" id="UP000277204"/>
    </source>
</evidence>
<dbReference type="Proteomes" id="UP000277204">
    <property type="component" value="Unassembled WGS sequence"/>
</dbReference>
<dbReference type="EMBL" id="UZAI01020567">
    <property type="protein sequence ID" value="VDP52210.1"/>
    <property type="molecule type" value="Genomic_DNA"/>
</dbReference>
<sequence length="69" mass="7486">METQPVVRMVEELLQQLVLLLFPFTCGVINVDGLLYAVSFDTVVVPRRPTVVGKISALLGSANNCPSLL</sequence>
<keyword evidence="1" id="KW-0812">Transmembrane</keyword>
<proteinExistence type="predicted"/>
<name>A0A3P8EBB3_9TREM</name>
<organism evidence="2 3">
    <name type="scientific">Schistosoma margrebowiei</name>
    <dbReference type="NCBI Taxonomy" id="48269"/>
    <lineage>
        <taxon>Eukaryota</taxon>
        <taxon>Metazoa</taxon>
        <taxon>Spiralia</taxon>
        <taxon>Lophotrochozoa</taxon>
        <taxon>Platyhelminthes</taxon>
        <taxon>Trematoda</taxon>
        <taxon>Digenea</taxon>
        <taxon>Strigeidida</taxon>
        <taxon>Schistosomatoidea</taxon>
        <taxon>Schistosomatidae</taxon>
        <taxon>Schistosoma</taxon>
    </lineage>
</organism>
<reference evidence="2 3" key="1">
    <citation type="submission" date="2018-11" db="EMBL/GenBank/DDBJ databases">
        <authorList>
            <consortium name="Pathogen Informatics"/>
        </authorList>
    </citation>
    <scope>NUCLEOTIDE SEQUENCE [LARGE SCALE GENOMIC DNA]</scope>
    <source>
        <strain evidence="2 3">Zambia</strain>
    </source>
</reference>
<dbReference type="AlphaFoldDB" id="A0A3P8EBB3"/>
<feature type="transmembrane region" description="Helical" evidence="1">
    <location>
        <begin position="17"/>
        <end position="38"/>
    </location>
</feature>
<evidence type="ECO:0000313" key="2">
    <source>
        <dbReference type="EMBL" id="VDP52210.1"/>
    </source>
</evidence>
<keyword evidence="3" id="KW-1185">Reference proteome</keyword>
<protein>
    <submittedName>
        <fullName evidence="2">Uncharacterized protein</fullName>
    </submittedName>
</protein>
<evidence type="ECO:0000256" key="1">
    <source>
        <dbReference type="SAM" id="Phobius"/>
    </source>
</evidence>